<dbReference type="PROSITE" id="PS00674">
    <property type="entry name" value="AAA"/>
    <property type="match status" value="1"/>
</dbReference>
<dbReference type="InterPro" id="IPR027417">
    <property type="entry name" value="P-loop_NTPase"/>
</dbReference>
<keyword evidence="1" id="KW-0067">ATP-binding</keyword>
<dbReference type="GO" id="GO:0004176">
    <property type="term" value="F:ATP-dependent peptidase activity"/>
    <property type="evidence" value="ECO:0007669"/>
    <property type="project" value="InterPro"/>
</dbReference>
<name>A0A4D7YL19_AGRTU</name>
<dbReference type="GO" id="GO:0006508">
    <property type="term" value="P:proteolysis"/>
    <property type="evidence" value="ECO:0007669"/>
    <property type="project" value="InterPro"/>
</dbReference>
<reference evidence="3 4" key="1">
    <citation type="submission" date="2019-04" db="EMBL/GenBank/DDBJ databases">
        <title>Complete genome sequence of Agrobacterium tumefaciens CFBP7129.</title>
        <authorList>
            <person name="Haryono M."/>
            <person name="Lin Y.-C."/>
            <person name="Lai E.-M."/>
            <person name="Kuo C.-H."/>
        </authorList>
    </citation>
    <scope>NUCLEOTIDE SEQUENCE [LARGE SCALE GENOMIC DNA]</scope>
    <source>
        <strain evidence="3 4">CFBP7129</strain>
    </source>
</reference>
<dbReference type="InterPro" id="IPR003593">
    <property type="entry name" value="AAA+_ATPase"/>
</dbReference>
<dbReference type="CDD" id="cd19481">
    <property type="entry name" value="RecA-like_protease"/>
    <property type="match status" value="1"/>
</dbReference>
<feature type="domain" description="AAA+ ATPase" evidence="2">
    <location>
        <begin position="237"/>
        <end position="376"/>
    </location>
</feature>
<dbReference type="InterPro" id="IPR000642">
    <property type="entry name" value="Peptidase_M41"/>
</dbReference>
<sequence length="644" mass="70763">MSRSKKHSRAPQSMRQYVFDSIITRAIREHSLFAAGGPGFLVLVTPEGYSPSEYRASVFDHLTQEDRSYRSDDVGCILISLKDKSSKFEDDYYQCYKRERVIAVIEKGIELPSVIQLAADLVIDIPPITSHDLKAASRAVLRLPMTDEQAITALSYPREHLWAAFRLRRSISESMRRLREIPVAAPNNEADQNKMRPASETPMLAEMYGYGSAKEWGMQLATDLADWQAGKIDWGDVDKGIVLSGPPGVGKSIFASALAKQCDVLLVASSLGRWQSRGHLGDLLKAMRADFDRARSNAPSIMFIDEVDSFGSRDSFDHDNANYSIQVVNALLECLDGLDGREGVVVVGATNNIDRIDPAIIRAGRLDRHVRIPLPLGPDRIAILSQLLDHCIPISELATLGPLTKGMTGADLAKAVRDGRRLARRDKRQLTLEDLKAGLPEAVKISGDHRWAIAVHEAGHTIVGTQLKYGTYLGTNISDFVRPDLKHQVGGAAHFDIPPVARRNQQFYLNCVAVMLAGLAAEQLCLGDLSDGAGGGENSDLAIATRIATCAEAKLGMGATFLHSKAESDEELEKIRLCDAGLRARVEKTLADQFERAKDILQRRRRLLELLATELNTTGFLSPERVVALEKNIAVSIPSESQIV</sequence>
<dbReference type="EMBL" id="CP039923">
    <property type="protein sequence ID" value="QCL96077.1"/>
    <property type="molecule type" value="Genomic_DNA"/>
</dbReference>
<dbReference type="SUPFAM" id="SSF140990">
    <property type="entry name" value="FtsH protease domain-like"/>
    <property type="match status" value="1"/>
</dbReference>
<dbReference type="InterPro" id="IPR037219">
    <property type="entry name" value="Peptidase_M41-like"/>
</dbReference>
<accession>A0A4D7YL19</accession>
<dbReference type="SMART" id="SM00382">
    <property type="entry name" value="AAA"/>
    <property type="match status" value="1"/>
</dbReference>
<dbReference type="GO" id="GO:0030163">
    <property type="term" value="P:protein catabolic process"/>
    <property type="evidence" value="ECO:0007669"/>
    <property type="project" value="TreeGrafter"/>
</dbReference>
<dbReference type="GO" id="GO:0005886">
    <property type="term" value="C:plasma membrane"/>
    <property type="evidence" value="ECO:0007669"/>
    <property type="project" value="TreeGrafter"/>
</dbReference>
<dbReference type="PANTHER" id="PTHR23076">
    <property type="entry name" value="METALLOPROTEASE M41 FTSH"/>
    <property type="match status" value="1"/>
</dbReference>
<evidence type="ECO:0000313" key="4">
    <source>
        <dbReference type="Proteomes" id="UP000298649"/>
    </source>
</evidence>
<dbReference type="GO" id="GO:0005524">
    <property type="term" value="F:ATP binding"/>
    <property type="evidence" value="ECO:0007669"/>
    <property type="project" value="UniProtKB-KW"/>
</dbReference>
<keyword evidence="1" id="KW-0547">Nucleotide-binding</keyword>
<dbReference type="Pfam" id="PF00004">
    <property type="entry name" value="AAA"/>
    <property type="match status" value="1"/>
</dbReference>
<proteinExistence type="inferred from homology"/>
<dbReference type="SUPFAM" id="SSF52540">
    <property type="entry name" value="P-loop containing nucleoside triphosphate hydrolases"/>
    <property type="match status" value="1"/>
</dbReference>
<dbReference type="Gene3D" id="1.20.58.760">
    <property type="entry name" value="Peptidase M41"/>
    <property type="match status" value="1"/>
</dbReference>
<dbReference type="Proteomes" id="UP000298649">
    <property type="component" value="Chromosome linear"/>
</dbReference>
<evidence type="ECO:0000313" key="3">
    <source>
        <dbReference type="EMBL" id="QCL96077.1"/>
    </source>
</evidence>
<evidence type="ECO:0000256" key="1">
    <source>
        <dbReference type="RuleBase" id="RU003651"/>
    </source>
</evidence>
<dbReference type="GO" id="GO:0016887">
    <property type="term" value="F:ATP hydrolysis activity"/>
    <property type="evidence" value="ECO:0007669"/>
    <property type="project" value="InterPro"/>
</dbReference>
<dbReference type="PANTHER" id="PTHR23076:SF97">
    <property type="entry name" value="ATP-DEPENDENT ZINC METALLOPROTEASE YME1L1"/>
    <property type="match status" value="1"/>
</dbReference>
<evidence type="ECO:0000259" key="2">
    <source>
        <dbReference type="SMART" id="SM00382"/>
    </source>
</evidence>
<dbReference type="InterPro" id="IPR003960">
    <property type="entry name" value="ATPase_AAA_CS"/>
</dbReference>
<dbReference type="GO" id="GO:0004222">
    <property type="term" value="F:metalloendopeptidase activity"/>
    <property type="evidence" value="ECO:0007669"/>
    <property type="project" value="InterPro"/>
</dbReference>
<dbReference type="Gene3D" id="1.10.8.60">
    <property type="match status" value="1"/>
</dbReference>
<protein>
    <submittedName>
        <fullName evidence="3">AAA family ATPase</fullName>
    </submittedName>
</protein>
<organism evidence="3 4">
    <name type="scientific">Agrobacterium tumefaciens</name>
    <dbReference type="NCBI Taxonomy" id="358"/>
    <lineage>
        <taxon>Bacteria</taxon>
        <taxon>Pseudomonadati</taxon>
        <taxon>Pseudomonadota</taxon>
        <taxon>Alphaproteobacteria</taxon>
        <taxon>Hyphomicrobiales</taxon>
        <taxon>Rhizobiaceae</taxon>
        <taxon>Rhizobium/Agrobacterium group</taxon>
        <taxon>Agrobacterium</taxon>
        <taxon>Agrobacterium tumefaciens complex</taxon>
    </lineage>
</organism>
<dbReference type="RefSeq" id="WP_137004909.1">
    <property type="nucleotide sequence ID" value="NZ_CP039923.1"/>
</dbReference>
<dbReference type="Gene3D" id="3.40.50.300">
    <property type="entry name" value="P-loop containing nucleotide triphosphate hydrolases"/>
    <property type="match status" value="1"/>
</dbReference>
<dbReference type="AlphaFoldDB" id="A0A4D7YL19"/>
<gene>
    <name evidence="3" type="ORF">CFBP7129_17590</name>
</gene>
<dbReference type="Pfam" id="PF01434">
    <property type="entry name" value="Peptidase_M41"/>
    <property type="match status" value="1"/>
</dbReference>
<comment type="similarity">
    <text evidence="1">Belongs to the AAA ATPase family.</text>
</comment>
<dbReference type="InterPro" id="IPR003959">
    <property type="entry name" value="ATPase_AAA_core"/>
</dbReference>